<evidence type="ECO:0000313" key="3">
    <source>
        <dbReference type="EMBL" id="RDB04713.1"/>
    </source>
</evidence>
<keyword evidence="1" id="KW-0732">Signal</keyword>
<evidence type="ECO:0000256" key="1">
    <source>
        <dbReference type="SAM" id="SignalP"/>
    </source>
</evidence>
<dbReference type="OrthoDB" id="949239at2"/>
<sequence length="214" mass="24159">MKKVLYFGTLMLLMAVSVSFAQKKKKDGWITIFDGKSMDGWKVGENASTFSLENGTLKVAGPRAHIFYDGKVGEHNFKNFEFKAQVMTTQGSNSGIYFHTQYQEGGWPSKGYEVQVNNSHTDWRRTGSLYGVQDVKDVFVDDNVWYTEHIIVQGKHITIKINDKTVVDYVEPEEVVTKVKDGGRKVSSGTFALQGHDPKSIVYYKDIMVKPLGE</sequence>
<reference evidence="3 4" key="1">
    <citation type="submission" date="2018-07" db="EMBL/GenBank/DDBJ databases">
        <title>Genome analysis of Runella aurantiaca.</title>
        <authorList>
            <person name="Yang X."/>
        </authorList>
    </citation>
    <scope>NUCLEOTIDE SEQUENCE [LARGE SCALE GENOMIC DNA]</scope>
    <source>
        <strain evidence="3 4">YX9</strain>
    </source>
</reference>
<feature type="chain" id="PRO_5017052089" evidence="1">
    <location>
        <begin position="22"/>
        <end position="214"/>
    </location>
</feature>
<dbReference type="GO" id="GO:0016787">
    <property type="term" value="F:hydrolase activity"/>
    <property type="evidence" value="ECO:0007669"/>
    <property type="project" value="InterPro"/>
</dbReference>
<evidence type="ECO:0000313" key="4">
    <source>
        <dbReference type="Proteomes" id="UP000253141"/>
    </source>
</evidence>
<dbReference type="InterPro" id="IPR010496">
    <property type="entry name" value="AL/BT2_dom"/>
</dbReference>
<organism evidence="3 4">
    <name type="scientific">Runella aurantiaca</name>
    <dbReference type="NCBI Taxonomy" id="2282308"/>
    <lineage>
        <taxon>Bacteria</taxon>
        <taxon>Pseudomonadati</taxon>
        <taxon>Bacteroidota</taxon>
        <taxon>Cytophagia</taxon>
        <taxon>Cytophagales</taxon>
        <taxon>Spirosomataceae</taxon>
        <taxon>Runella</taxon>
    </lineage>
</organism>
<feature type="domain" description="3-keto-alpha-glucoside-1,2-lyase/3-keto-2-hydroxy-glucal hydratase" evidence="2">
    <location>
        <begin position="28"/>
        <end position="210"/>
    </location>
</feature>
<dbReference type="EMBL" id="QPIW01000014">
    <property type="protein sequence ID" value="RDB04713.1"/>
    <property type="molecule type" value="Genomic_DNA"/>
</dbReference>
<dbReference type="Proteomes" id="UP000253141">
    <property type="component" value="Unassembled WGS sequence"/>
</dbReference>
<keyword evidence="4" id="KW-1185">Reference proteome</keyword>
<evidence type="ECO:0000259" key="2">
    <source>
        <dbReference type="Pfam" id="PF06439"/>
    </source>
</evidence>
<name>A0A369IB06_9BACT</name>
<gene>
    <name evidence="3" type="ORF">DVG78_17290</name>
</gene>
<accession>A0A369IB06</accession>
<dbReference type="RefSeq" id="WP_114462306.1">
    <property type="nucleotide sequence ID" value="NZ_QPIW01000014.1"/>
</dbReference>
<protein>
    <submittedName>
        <fullName evidence="3">DUF1080 domain-containing protein</fullName>
    </submittedName>
</protein>
<feature type="signal peptide" evidence="1">
    <location>
        <begin position="1"/>
        <end position="21"/>
    </location>
</feature>
<dbReference type="Pfam" id="PF06439">
    <property type="entry name" value="3keto-disac_hyd"/>
    <property type="match status" value="1"/>
</dbReference>
<comment type="caution">
    <text evidence="3">The sequence shown here is derived from an EMBL/GenBank/DDBJ whole genome shotgun (WGS) entry which is preliminary data.</text>
</comment>
<proteinExistence type="predicted"/>
<dbReference type="Gene3D" id="2.60.120.560">
    <property type="entry name" value="Exo-inulinase, domain 1"/>
    <property type="match status" value="1"/>
</dbReference>
<dbReference type="AlphaFoldDB" id="A0A369IB06"/>